<evidence type="ECO:0000256" key="4">
    <source>
        <dbReference type="ARBA" id="ARBA00023136"/>
    </source>
</evidence>
<keyword evidence="4 5" id="KW-0472">Membrane</keyword>
<proteinExistence type="predicted"/>
<evidence type="ECO:0000256" key="3">
    <source>
        <dbReference type="ARBA" id="ARBA00022989"/>
    </source>
</evidence>
<dbReference type="Proteomes" id="UP000283360">
    <property type="component" value="Unassembled WGS sequence"/>
</dbReference>
<keyword evidence="3 5" id="KW-1133">Transmembrane helix</keyword>
<evidence type="ECO:0000256" key="5">
    <source>
        <dbReference type="SAM" id="Phobius"/>
    </source>
</evidence>
<accession>A0A3R6GC21</accession>
<comment type="subcellular location">
    <subcellularLocation>
        <location evidence="1">Membrane</location>
        <topology evidence="1">Multi-pass membrane protein</topology>
    </subcellularLocation>
</comment>
<comment type="caution">
    <text evidence="8">The sequence shown here is derived from an EMBL/GenBank/DDBJ whole genome shotgun (WGS) entry which is preliminary data.</text>
</comment>
<dbReference type="Pfam" id="PF05154">
    <property type="entry name" value="TM2"/>
    <property type="match status" value="1"/>
</dbReference>
<evidence type="ECO:0000256" key="1">
    <source>
        <dbReference type="ARBA" id="ARBA00004141"/>
    </source>
</evidence>
<evidence type="ECO:0000256" key="2">
    <source>
        <dbReference type="ARBA" id="ARBA00022692"/>
    </source>
</evidence>
<sequence length="174" mass="20094">MNKTVRIIVTILGGWFGLHKFIDKKIGMGILYLFTFGLFGIGWIYDIFKAFSSSPSSFQLKQYIAPSVPGILHINDNSYNLAYNYNQVNLYTKEPFYFDIPFGSSLGIQPEPTNKYDSRAIFFTWKNTNIGYIHKGQLQDMIHDYLSPNRYVIATYESIDCGNVMITLSFYKKK</sequence>
<gene>
    <name evidence="8" type="ORF">DW252_16305</name>
    <name evidence="7" type="ORF">DWX03_11895</name>
</gene>
<dbReference type="InterPro" id="IPR007829">
    <property type="entry name" value="TM2"/>
</dbReference>
<evidence type="ECO:0000259" key="6">
    <source>
        <dbReference type="Pfam" id="PF05154"/>
    </source>
</evidence>
<dbReference type="EMBL" id="QRXJ01000016">
    <property type="protein sequence ID" value="RGT88454.1"/>
    <property type="molecule type" value="Genomic_DNA"/>
</dbReference>
<dbReference type="Proteomes" id="UP000286595">
    <property type="component" value="Unassembled WGS sequence"/>
</dbReference>
<dbReference type="Gene3D" id="3.30.70.2330">
    <property type="match status" value="1"/>
</dbReference>
<organism evidence="8 10">
    <name type="scientific">Coprococcus comes</name>
    <dbReference type="NCBI Taxonomy" id="410072"/>
    <lineage>
        <taxon>Bacteria</taxon>
        <taxon>Bacillati</taxon>
        <taxon>Bacillota</taxon>
        <taxon>Clostridia</taxon>
        <taxon>Lachnospirales</taxon>
        <taxon>Lachnospiraceae</taxon>
        <taxon>Coprococcus</taxon>
    </lineage>
</organism>
<feature type="transmembrane region" description="Helical" evidence="5">
    <location>
        <begin position="26"/>
        <end position="45"/>
    </location>
</feature>
<protein>
    <submittedName>
        <fullName evidence="8">NINE protein</fullName>
    </submittedName>
</protein>
<keyword evidence="9" id="KW-1185">Reference proteome</keyword>
<dbReference type="RefSeq" id="WP_117835732.1">
    <property type="nucleotide sequence ID" value="NZ_QRIM01000029.1"/>
</dbReference>
<name>A0A3R6GC21_9FIRM</name>
<dbReference type="GO" id="GO:0016020">
    <property type="term" value="C:membrane"/>
    <property type="evidence" value="ECO:0007669"/>
    <property type="project" value="UniProtKB-SubCell"/>
</dbReference>
<dbReference type="AlphaFoldDB" id="A0A3R6GC21"/>
<evidence type="ECO:0000313" key="7">
    <source>
        <dbReference type="EMBL" id="RGT88454.1"/>
    </source>
</evidence>
<evidence type="ECO:0000313" key="9">
    <source>
        <dbReference type="Proteomes" id="UP000283360"/>
    </source>
</evidence>
<reference evidence="9 10" key="1">
    <citation type="submission" date="2018-08" db="EMBL/GenBank/DDBJ databases">
        <title>A genome reference for cultivated species of the human gut microbiota.</title>
        <authorList>
            <person name="Zou Y."/>
            <person name="Xue W."/>
            <person name="Luo G."/>
        </authorList>
    </citation>
    <scope>NUCLEOTIDE SEQUENCE [LARGE SCALE GENOMIC DNA]</scope>
    <source>
        <strain evidence="7 9">AF18-12LB</strain>
        <strain evidence="8 10">AM22-12LB</strain>
    </source>
</reference>
<evidence type="ECO:0000313" key="10">
    <source>
        <dbReference type="Proteomes" id="UP000286595"/>
    </source>
</evidence>
<evidence type="ECO:0000313" key="8">
    <source>
        <dbReference type="EMBL" id="RHG55851.1"/>
    </source>
</evidence>
<dbReference type="EMBL" id="QRIM01000029">
    <property type="protein sequence ID" value="RHG55851.1"/>
    <property type="molecule type" value="Genomic_DNA"/>
</dbReference>
<feature type="domain" description="TM2" evidence="6">
    <location>
        <begin position="2"/>
        <end position="48"/>
    </location>
</feature>
<keyword evidence="2 5" id="KW-0812">Transmembrane</keyword>